<dbReference type="Proteomes" id="UP000198263">
    <property type="component" value="Unassembled WGS sequence"/>
</dbReference>
<proteinExistence type="predicted"/>
<keyword evidence="3" id="KW-1185">Reference proteome</keyword>
<accession>A0A658QSC1</accession>
<gene>
    <name evidence="2" type="ORF">AWB72_00823</name>
</gene>
<evidence type="ECO:0000313" key="3">
    <source>
        <dbReference type="Proteomes" id="UP000198263"/>
    </source>
</evidence>
<evidence type="ECO:0000313" key="2">
    <source>
        <dbReference type="EMBL" id="SAL15424.1"/>
    </source>
</evidence>
<comment type="caution">
    <text evidence="2">The sequence shown here is derived from an EMBL/GenBank/DDBJ whole genome shotgun (WGS) entry which is preliminary data.</text>
</comment>
<dbReference type="AlphaFoldDB" id="A0A658QSC1"/>
<name>A0A658QSC1_9BURK</name>
<dbReference type="InterPro" id="IPR018924">
    <property type="entry name" value="DUF2486"/>
</dbReference>
<dbReference type="EMBL" id="FCNV02000001">
    <property type="protein sequence ID" value="SAL15424.1"/>
    <property type="molecule type" value="Genomic_DNA"/>
</dbReference>
<evidence type="ECO:0008006" key="4">
    <source>
        <dbReference type="Google" id="ProtNLM"/>
    </source>
</evidence>
<protein>
    <recommendedName>
        <fullName evidence="4">DUF2486 family protein</fullName>
    </recommendedName>
</protein>
<organism evidence="2 3">
    <name type="scientific">Caballeronia concitans</name>
    <dbReference type="NCBI Taxonomy" id="1777133"/>
    <lineage>
        <taxon>Bacteria</taxon>
        <taxon>Pseudomonadati</taxon>
        <taxon>Pseudomonadota</taxon>
        <taxon>Betaproteobacteria</taxon>
        <taxon>Burkholderiales</taxon>
        <taxon>Burkholderiaceae</taxon>
        <taxon>Caballeronia</taxon>
    </lineage>
</organism>
<reference evidence="2 3" key="1">
    <citation type="submission" date="2016-01" db="EMBL/GenBank/DDBJ databases">
        <authorList>
            <person name="Peeters C."/>
        </authorList>
    </citation>
    <scope>NUCLEOTIDE SEQUENCE [LARGE SCALE GENOMIC DNA]</scope>
    <source>
        <strain evidence="2">LMG 29315</strain>
    </source>
</reference>
<evidence type="ECO:0000256" key="1">
    <source>
        <dbReference type="SAM" id="MobiDB-lite"/>
    </source>
</evidence>
<dbReference type="RefSeq" id="WP_244285512.1">
    <property type="nucleotide sequence ID" value="NZ_FCNV02000001.1"/>
</dbReference>
<feature type="region of interest" description="Disordered" evidence="1">
    <location>
        <begin position="1"/>
        <end position="22"/>
    </location>
</feature>
<sequence length="121" mass="13480">MATTHEQPDIMTDTPNPPESFDPSIPVLTDVVVPGKPEYARAAAVAYEAQLIAERMQGRVTQFLSGDARALIEARCQDVLRAHSAKLVQDITREVSLALEAHMREWVSVAVEEELRRQREG</sequence>
<dbReference type="Pfam" id="PF10667">
    <property type="entry name" value="DUF2486"/>
    <property type="match status" value="1"/>
</dbReference>